<dbReference type="Pfam" id="PF00651">
    <property type="entry name" value="BTB"/>
    <property type="match status" value="1"/>
</dbReference>
<feature type="non-terminal residue" evidence="2">
    <location>
        <position position="76"/>
    </location>
</feature>
<dbReference type="PROSITE" id="PS50097">
    <property type="entry name" value="BTB"/>
    <property type="match status" value="1"/>
</dbReference>
<accession>A0A6A5UCB4</accession>
<keyword evidence="3" id="KW-1185">Reference proteome</keyword>
<dbReference type="AlphaFoldDB" id="A0A6A5UCB4"/>
<evidence type="ECO:0000313" key="2">
    <source>
        <dbReference type="EMBL" id="KAF1962334.1"/>
    </source>
</evidence>
<evidence type="ECO:0000313" key="3">
    <source>
        <dbReference type="Proteomes" id="UP000800035"/>
    </source>
</evidence>
<dbReference type="SUPFAM" id="SSF54695">
    <property type="entry name" value="POZ domain"/>
    <property type="match status" value="1"/>
</dbReference>
<sequence length="76" mass="8930">LFNNPVLSDVKLKQIHNGTVREYHAHKAILSQRSSYFMKAFTGNFKEATANTMELHDDDPDKFELMLKFIYDDDYD</sequence>
<protein>
    <recommendedName>
        <fullName evidence="1">BTB domain-containing protein</fullName>
    </recommendedName>
</protein>
<dbReference type="PANTHER" id="PTHR47843">
    <property type="entry name" value="BTB DOMAIN-CONTAINING PROTEIN-RELATED"/>
    <property type="match status" value="1"/>
</dbReference>
<proteinExistence type="predicted"/>
<dbReference type="EMBL" id="ML976979">
    <property type="protein sequence ID" value="KAF1962334.1"/>
    <property type="molecule type" value="Genomic_DNA"/>
</dbReference>
<evidence type="ECO:0000259" key="1">
    <source>
        <dbReference type="PROSITE" id="PS50097"/>
    </source>
</evidence>
<gene>
    <name evidence="2" type="ORF">CC80DRAFT_385177</name>
</gene>
<dbReference type="OrthoDB" id="6359816at2759"/>
<feature type="non-terminal residue" evidence="2">
    <location>
        <position position="1"/>
    </location>
</feature>
<dbReference type="InterPro" id="IPR011333">
    <property type="entry name" value="SKP1/BTB/POZ_sf"/>
</dbReference>
<reference evidence="2" key="1">
    <citation type="journal article" date="2020" name="Stud. Mycol.">
        <title>101 Dothideomycetes genomes: a test case for predicting lifestyles and emergence of pathogens.</title>
        <authorList>
            <person name="Haridas S."/>
            <person name="Albert R."/>
            <person name="Binder M."/>
            <person name="Bloem J."/>
            <person name="Labutti K."/>
            <person name="Salamov A."/>
            <person name="Andreopoulos B."/>
            <person name="Baker S."/>
            <person name="Barry K."/>
            <person name="Bills G."/>
            <person name="Bluhm B."/>
            <person name="Cannon C."/>
            <person name="Castanera R."/>
            <person name="Culley D."/>
            <person name="Daum C."/>
            <person name="Ezra D."/>
            <person name="Gonzalez J."/>
            <person name="Henrissat B."/>
            <person name="Kuo A."/>
            <person name="Liang C."/>
            <person name="Lipzen A."/>
            <person name="Lutzoni F."/>
            <person name="Magnuson J."/>
            <person name="Mondo S."/>
            <person name="Nolan M."/>
            <person name="Ohm R."/>
            <person name="Pangilinan J."/>
            <person name="Park H.-J."/>
            <person name="Ramirez L."/>
            <person name="Alfaro M."/>
            <person name="Sun H."/>
            <person name="Tritt A."/>
            <person name="Yoshinaga Y."/>
            <person name="Zwiers L.-H."/>
            <person name="Turgeon B."/>
            <person name="Goodwin S."/>
            <person name="Spatafora J."/>
            <person name="Crous P."/>
            <person name="Grigoriev I."/>
        </authorList>
    </citation>
    <scope>NUCLEOTIDE SEQUENCE</scope>
    <source>
        <strain evidence="2">CBS 675.92</strain>
    </source>
</reference>
<dbReference type="Proteomes" id="UP000800035">
    <property type="component" value="Unassembled WGS sequence"/>
</dbReference>
<dbReference type="CDD" id="cd18186">
    <property type="entry name" value="BTB_POZ_ZBTB_KLHL-like"/>
    <property type="match status" value="1"/>
</dbReference>
<dbReference type="Gene3D" id="3.30.710.10">
    <property type="entry name" value="Potassium Channel Kv1.1, Chain A"/>
    <property type="match status" value="1"/>
</dbReference>
<name>A0A6A5UCB4_9PLEO</name>
<dbReference type="InterPro" id="IPR000210">
    <property type="entry name" value="BTB/POZ_dom"/>
</dbReference>
<organism evidence="2 3">
    <name type="scientific">Byssothecium circinans</name>
    <dbReference type="NCBI Taxonomy" id="147558"/>
    <lineage>
        <taxon>Eukaryota</taxon>
        <taxon>Fungi</taxon>
        <taxon>Dikarya</taxon>
        <taxon>Ascomycota</taxon>
        <taxon>Pezizomycotina</taxon>
        <taxon>Dothideomycetes</taxon>
        <taxon>Pleosporomycetidae</taxon>
        <taxon>Pleosporales</taxon>
        <taxon>Massarineae</taxon>
        <taxon>Massarinaceae</taxon>
        <taxon>Byssothecium</taxon>
    </lineage>
</organism>
<feature type="domain" description="BTB" evidence="1">
    <location>
        <begin position="8"/>
        <end position="76"/>
    </location>
</feature>